<dbReference type="AlphaFoldDB" id="A0AAJ8JV56"/>
<reference evidence="1" key="2">
    <citation type="journal article" date="2022" name="Elife">
        <title>Obligate sexual reproduction of a homothallic fungus closely related to the Cryptococcus pathogenic species complex.</title>
        <authorList>
            <person name="Passer A.R."/>
            <person name="Clancey S.A."/>
            <person name="Shea T."/>
            <person name="David-Palma M."/>
            <person name="Averette A.F."/>
            <person name="Boekhout T."/>
            <person name="Porcel B.M."/>
            <person name="Nowrousian M."/>
            <person name="Cuomo C.A."/>
            <person name="Sun S."/>
            <person name="Heitman J."/>
            <person name="Coelho M.A."/>
        </authorList>
    </citation>
    <scope>NUCLEOTIDE SEQUENCE</scope>
    <source>
        <strain evidence="1">CBS 7841</strain>
    </source>
</reference>
<evidence type="ECO:0000313" key="1">
    <source>
        <dbReference type="EMBL" id="WVN88894.1"/>
    </source>
</evidence>
<evidence type="ECO:0000313" key="2">
    <source>
        <dbReference type="Proteomes" id="UP000094043"/>
    </source>
</evidence>
<protein>
    <submittedName>
        <fullName evidence="1">Uncharacterized protein</fullName>
    </submittedName>
</protein>
<organism evidence="1 2">
    <name type="scientific">Cryptococcus depauperatus CBS 7841</name>
    <dbReference type="NCBI Taxonomy" id="1295531"/>
    <lineage>
        <taxon>Eukaryota</taxon>
        <taxon>Fungi</taxon>
        <taxon>Dikarya</taxon>
        <taxon>Basidiomycota</taxon>
        <taxon>Agaricomycotina</taxon>
        <taxon>Tremellomycetes</taxon>
        <taxon>Tremellales</taxon>
        <taxon>Cryptococcaceae</taxon>
        <taxon>Cryptococcus</taxon>
    </lineage>
</organism>
<sequence>MDKERFCGDHSAIPLPRHTLCPKLSSPFPLYHPDTILSKREERLMLGNSPISWNQMISRKKEEAQVKELWK</sequence>
<proteinExistence type="predicted"/>
<dbReference type="GeneID" id="91088319"/>
<name>A0AAJ8JV56_9TREE</name>
<accession>A0AAJ8JV56</accession>
<reference evidence="1" key="3">
    <citation type="submission" date="2024-01" db="EMBL/GenBank/DDBJ databases">
        <authorList>
            <person name="Coelho M.A."/>
            <person name="David-Palma M."/>
            <person name="Shea T."/>
            <person name="Sun S."/>
            <person name="Cuomo C.A."/>
            <person name="Heitman J."/>
        </authorList>
    </citation>
    <scope>NUCLEOTIDE SEQUENCE</scope>
    <source>
        <strain evidence="1">CBS 7841</strain>
    </source>
</reference>
<dbReference type="EMBL" id="CP143787">
    <property type="protein sequence ID" value="WVN88894.1"/>
    <property type="molecule type" value="Genomic_DNA"/>
</dbReference>
<dbReference type="Proteomes" id="UP000094043">
    <property type="component" value="Chromosome 4"/>
</dbReference>
<keyword evidence="2" id="KW-1185">Reference proteome</keyword>
<gene>
    <name evidence="1" type="ORF">L203_104109</name>
</gene>
<dbReference type="RefSeq" id="XP_066069594.1">
    <property type="nucleotide sequence ID" value="XM_066213497.1"/>
</dbReference>
<dbReference type="KEGG" id="cdep:91088319"/>
<reference evidence="1" key="1">
    <citation type="submission" date="2016-06" db="EMBL/GenBank/DDBJ databases">
        <authorList>
            <person name="Cuomo C."/>
            <person name="Litvintseva A."/>
            <person name="Heitman J."/>
            <person name="Chen Y."/>
            <person name="Sun S."/>
            <person name="Springer D."/>
            <person name="Dromer F."/>
            <person name="Young S."/>
            <person name="Zeng Q."/>
            <person name="Chapman S."/>
            <person name="Gujja S."/>
            <person name="Saif S."/>
            <person name="Birren B."/>
        </authorList>
    </citation>
    <scope>NUCLEOTIDE SEQUENCE</scope>
    <source>
        <strain evidence="1">CBS 7841</strain>
    </source>
</reference>